<accession>A0A3S1CAU6</accession>
<evidence type="ECO:0000313" key="4">
    <source>
        <dbReference type="Proteomes" id="UP000271974"/>
    </source>
</evidence>
<sequence>CSNNTYGENCLESCSINCAGADNACNHVNGSCLQGCVDGYGGETCEYPCSNNTYGKNCAGNCSINCAGADNACNYVNGSCLLGCVDGYEGETCESPVTDTEKSADLYEDDLPEASVDIIRMSDGIGYFMLILLICLVVGVAV</sequence>
<dbReference type="PANTHER" id="PTHR24043:SF8">
    <property type="entry name" value="EGF-LIKE DOMAIN-CONTAINING PROTEIN"/>
    <property type="match status" value="1"/>
</dbReference>
<dbReference type="InterPro" id="IPR042635">
    <property type="entry name" value="MEGF10/SREC1/2-like"/>
</dbReference>
<feature type="non-terminal residue" evidence="3">
    <location>
        <position position="1"/>
    </location>
</feature>
<evidence type="ECO:0008006" key="5">
    <source>
        <dbReference type="Google" id="ProtNLM"/>
    </source>
</evidence>
<keyword evidence="2" id="KW-0812">Transmembrane</keyword>
<comment type="caution">
    <text evidence="3">The sequence shown here is derived from an EMBL/GenBank/DDBJ whole genome shotgun (WGS) entry which is preliminary data.</text>
</comment>
<keyword evidence="2" id="KW-0472">Membrane</keyword>
<proteinExistence type="predicted"/>
<dbReference type="PANTHER" id="PTHR24043">
    <property type="entry name" value="SCAVENGER RECEPTOR CLASS F"/>
    <property type="match status" value="1"/>
</dbReference>
<dbReference type="Proteomes" id="UP000271974">
    <property type="component" value="Unassembled WGS sequence"/>
</dbReference>
<keyword evidence="1" id="KW-0245">EGF-like domain</keyword>
<dbReference type="EMBL" id="RQTK01000103">
    <property type="protein sequence ID" value="RUS87711.1"/>
    <property type="molecule type" value="Genomic_DNA"/>
</dbReference>
<reference evidence="3 4" key="1">
    <citation type="submission" date="2019-01" db="EMBL/GenBank/DDBJ databases">
        <title>A draft genome assembly of the solar-powered sea slug Elysia chlorotica.</title>
        <authorList>
            <person name="Cai H."/>
            <person name="Li Q."/>
            <person name="Fang X."/>
            <person name="Li J."/>
            <person name="Curtis N.E."/>
            <person name="Altenburger A."/>
            <person name="Shibata T."/>
            <person name="Feng M."/>
            <person name="Maeda T."/>
            <person name="Schwartz J.A."/>
            <person name="Shigenobu S."/>
            <person name="Lundholm N."/>
            <person name="Nishiyama T."/>
            <person name="Yang H."/>
            <person name="Hasebe M."/>
            <person name="Li S."/>
            <person name="Pierce S.K."/>
            <person name="Wang J."/>
        </authorList>
    </citation>
    <scope>NUCLEOTIDE SEQUENCE [LARGE SCALE GENOMIC DNA]</scope>
    <source>
        <strain evidence="3">EC2010</strain>
        <tissue evidence="3">Whole organism of an adult</tissue>
    </source>
</reference>
<protein>
    <recommendedName>
        <fullName evidence="5">EGF-like domain-containing protein</fullName>
    </recommendedName>
</protein>
<evidence type="ECO:0000256" key="2">
    <source>
        <dbReference type="SAM" id="Phobius"/>
    </source>
</evidence>
<gene>
    <name evidence="3" type="ORF">EGW08_004552</name>
</gene>
<dbReference type="Gene3D" id="2.170.300.10">
    <property type="entry name" value="Tie2 ligand-binding domain superfamily"/>
    <property type="match status" value="1"/>
</dbReference>
<dbReference type="GO" id="GO:0005044">
    <property type="term" value="F:scavenger receptor activity"/>
    <property type="evidence" value="ECO:0007669"/>
    <property type="project" value="InterPro"/>
</dbReference>
<evidence type="ECO:0000256" key="1">
    <source>
        <dbReference type="ARBA" id="ARBA00022536"/>
    </source>
</evidence>
<keyword evidence="2" id="KW-1133">Transmembrane helix</keyword>
<evidence type="ECO:0000313" key="3">
    <source>
        <dbReference type="EMBL" id="RUS87711.1"/>
    </source>
</evidence>
<name>A0A3S1CAU6_ELYCH</name>
<organism evidence="3 4">
    <name type="scientific">Elysia chlorotica</name>
    <name type="common">Eastern emerald elysia</name>
    <name type="synonym">Sea slug</name>
    <dbReference type="NCBI Taxonomy" id="188477"/>
    <lineage>
        <taxon>Eukaryota</taxon>
        <taxon>Metazoa</taxon>
        <taxon>Spiralia</taxon>
        <taxon>Lophotrochozoa</taxon>
        <taxon>Mollusca</taxon>
        <taxon>Gastropoda</taxon>
        <taxon>Heterobranchia</taxon>
        <taxon>Euthyneura</taxon>
        <taxon>Panpulmonata</taxon>
        <taxon>Sacoglossa</taxon>
        <taxon>Placobranchoidea</taxon>
        <taxon>Plakobranchidae</taxon>
        <taxon>Elysia</taxon>
    </lineage>
</organism>
<dbReference type="AlphaFoldDB" id="A0A3S1CAU6"/>
<keyword evidence="4" id="KW-1185">Reference proteome</keyword>
<feature type="transmembrane region" description="Helical" evidence="2">
    <location>
        <begin position="124"/>
        <end position="141"/>
    </location>
</feature>
<dbReference type="OrthoDB" id="10252017at2759"/>